<evidence type="ECO:0000313" key="1">
    <source>
        <dbReference type="EMBL" id="KOB65737.1"/>
    </source>
</evidence>
<protein>
    <recommendedName>
        <fullName evidence="3">Nuclease HARBI1</fullName>
    </recommendedName>
</protein>
<sequence length="163" mass="18925">MSRAMLSQNTRLITLHTTIKAVTKILCVEIERAIQKKKKKRSVWVRTWLQRKGATNSIFKELYDEDPREYKAVMRLTTEQVEILLNLIAPKIQRDDTLMRDAIPARVKLEITLVYLSSGISYRLLSVFFRVSKASIIKIIPEVCAAINESLKDYIKVSIFFYS</sequence>
<comment type="caution">
    <text evidence="1">The sequence shown here is derived from an EMBL/GenBank/DDBJ whole genome shotgun (WGS) entry which is preliminary data.</text>
</comment>
<evidence type="ECO:0000313" key="2">
    <source>
        <dbReference type="Proteomes" id="UP000037510"/>
    </source>
</evidence>
<keyword evidence="2" id="KW-1185">Reference proteome</keyword>
<gene>
    <name evidence="1" type="ORF">OBRU01_20093</name>
</gene>
<accession>A0A0L7KR33</accession>
<dbReference type="AlphaFoldDB" id="A0A0L7KR33"/>
<proteinExistence type="predicted"/>
<reference evidence="1 2" key="1">
    <citation type="journal article" date="2015" name="Genome Biol. Evol.">
        <title>The genome of winter moth (Operophtera brumata) provides a genomic perspective on sexual dimorphism and phenology.</title>
        <authorList>
            <person name="Derks M.F."/>
            <person name="Smit S."/>
            <person name="Salis L."/>
            <person name="Schijlen E."/>
            <person name="Bossers A."/>
            <person name="Mateman C."/>
            <person name="Pijl A.S."/>
            <person name="de Ridder D."/>
            <person name="Groenen M.A."/>
            <person name="Visser M.E."/>
            <person name="Megens H.J."/>
        </authorList>
    </citation>
    <scope>NUCLEOTIDE SEQUENCE [LARGE SCALE GENOMIC DNA]</scope>
    <source>
        <strain evidence="1">WM2013NL</strain>
        <tissue evidence="1">Head and thorax</tissue>
    </source>
</reference>
<dbReference type="Proteomes" id="UP000037510">
    <property type="component" value="Unassembled WGS sequence"/>
</dbReference>
<evidence type="ECO:0008006" key="3">
    <source>
        <dbReference type="Google" id="ProtNLM"/>
    </source>
</evidence>
<name>A0A0L7KR33_OPEBR</name>
<organism evidence="1 2">
    <name type="scientific">Operophtera brumata</name>
    <name type="common">Winter moth</name>
    <name type="synonym">Phalaena brumata</name>
    <dbReference type="NCBI Taxonomy" id="104452"/>
    <lineage>
        <taxon>Eukaryota</taxon>
        <taxon>Metazoa</taxon>
        <taxon>Ecdysozoa</taxon>
        <taxon>Arthropoda</taxon>
        <taxon>Hexapoda</taxon>
        <taxon>Insecta</taxon>
        <taxon>Pterygota</taxon>
        <taxon>Neoptera</taxon>
        <taxon>Endopterygota</taxon>
        <taxon>Lepidoptera</taxon>
        <taxon>Glossata</taxon>
        <taxon>Ditrysia</taxon>
        <taxon>Geometroidea</taxon>
        <taxon>Geometridae</taxon>
        <taxon>Larentiinae</taxon>
        <taxon>Operophtera</taxon>
    </lineage>
</organism>
<dbReference type="EMBL" id="JTDY01006735">
    <property type="protein sequence ID" value="KOB65737.1"/>
    <property type="molecule type" value="Genomic_DNA"/>
</dbReference>